<dbReference type="InterPro" id="IPR027372">
    <property type="entry name" value="Phytase-like_dom"/>
</dbReference>
<organism evidence="3 4">
    <name type="scientific">Loktanella atrilutea</name>
    <dbReference type="NCBI Taxonomy" id="366533"/>
    <lineage>
        <taxon>Bacteria</taxon>
        <taxon>Pseudomonadati</taxon>
        <taxon>Pseudomonadota</taxon>
        <taxon>Alphaproteobacteria</taxon>
        <taxon>Rhodobacterales</taxon>
        <taxon>Roseobacteraceae</taxon>
        <taxon>Loktanella</taxon>
    </lineage>
</organism>
<feature type="signal peptide" evidence="1">
    <location>
        <begin position="1"/>
        <end position="21"/>
    </location>
</feature>
<evidence type="ECO:0000256" key="1">
    <source>
        <dbReference type="SAM" id="SignalP"/>
    </source>
</evidence>
<dbReference type="Proteomes" id="UP000183987">
    <property type="component" value="Unassembled WGS sequence"/>
</dbReference>
<dbReference type="OrthoDB" id="9803927at2"/>
<sequence>MTTRQLPLVSIFALIAGSASAQDMTFNRIASFPVAANGDVKETSAEIIDATEDGMKLIYSDSLAGVIGAIDLTDPASPAPAGELAMEGEPTSVGIMGNIAFVGVNTSESYAQPSGRLAIVDVASLSETASCDLGGQPDSVAVAPDGTFVVVAIENERDEDFGDGRVGQLPAGWLSIVPVMDGAADCNGITKVEMTGLADIAPEDPEPEFVDINDAGEIVMTMQENNWLVVVSKTGELLSSFSAGTVTIDGIDATEDDALLFTDTLTDVPREPDSVNWIDADHFATANEGDMDGGSRGWTIWNKDGTVIYDSGNTFEHALIEIGHYPEGRSENKGVEPESIEFGTFDGTPMAFVGSERGSAVGVYDLTDPANPALMQILPSGIGPEGFKVIPSRNLLVSANETDLGVDGAARSHVMVYEYAEGSANYPMLTSAGADTLIGWGALSGLTSDDDGMLYAVNDSFYAGSPMIFTIDASSEPARITAATPVTQDGAAPAGIDLEGITTDGAGGFWLANEGHAEKERPQRLWHVGADGVVVDTVDLPADLVAGATTNGLEGITLAEDGTLWMAVQRAWADDADGTVKLLNYAPETETWTAVAYPLETAEAGWVGLSEIVDHDGYLYLIERDNQIGDAARIKLITRVALDGLTPAPVGGALPVVAKEIVRDLIPDLTATGGYAVDKVEGLAFGADGTAYVVTDNDGVDDSSGETLFLRLKL</sequence>
<dbReference type="InterPro" id="IPR011044">
    <property type="entry name" value="Quino_amine_DH_bsu"/>
</dbReference>
<dbReference type="SUPFAM" id="SSF50969">
    <property type="entry name" value="YVTN repeat-like/Quinoprotein amine dehydrogenase"/>
    <property type="match status" value="1"/>
</dbReference>
<name>A0A1M5FJ70_LOKAT</name>
<feature type="domain" description="Phytase-like" evidence="2">
    <location>
        <begin position="439"/>
        <end position="698"/>
    </location>
</feature>
<dbReference type="STRING" id="366533.SAMN05444339_12126"/>
<proteinExistence type="predicted"/>
<evidence type="ECO:0000259" key="2">
    <source>
        <dbReference type="Pfam" id="PF13449"/>
    </source>
</evidence>
<protein>
    <submittedName>
        <fullName evidence="3">Esterase-like activity of phytase</fullName>
    </submittedName>
</protein>
<dbReference type="EMBL" id="FQUE01000021">
    <property type="protein sequence ID" value="SHF91647.1"/>
    <property type="molecule type" value="Genomic_DNA"/>
</dbReference>
<dbReference type="Gene3D" id="2.130.10.10">
    <property type="entry name" value="YVTN repeat-like/Quinoprotein amine dehydrogenase"/>
    <property type="match status" value="1"/>
</dbReference>
<reference evidence="4" key="1">
    <citation type="submission" date="2016-11" db="EMBL/GenBank/DDBJ databases">
        <authorList>
            <person name="Varghese N."/>
            <person name="Submissions S."/>
        </authorList>
    </citation>
    <scope>NUCLEOTIDE SEQUENCE [LARGE SCALE GENOMIC DNA]</scope>
    <source>
        <strain evidence="4">DSM 29326</strain>
    </source>
</reference>
<accession>A0A1M5FJ70</accession>
<dbReference type="InterPro" id="IPR052956">
    <property type="entry name" value="Mesenchyme-surface_protein"/>
</dbReference>
<dbReference type="Pfam" id="PF13449">
    <property type="entry name" value="Phytase-like"/>
    <property type="match status" value="1"/>
</dbReference>
<dbReference type="PANTHER" id="PTHR46928">
    <property type="entry name" value="MESENCHYME-SPECIFIC CELL SURFACE GLYCOPROTEIN"/>
    <property type="match status" value="1"/>
</dbReference>
<dbReference type="AlphaFoldDB" id="A0A1M5FJ70"/>
<dbReference type="InterPro" id="IPR015943">
    <property type="entry name" value="WD40/YVTN_repeat-like_dom_sf"/>
</dbReference>
<dbReference type="SUPFAM" id="SSF63829">
    <property type="entry name" value="Calcium-dependent phosphotriesterase"/>
    <property type="match status" value="1"/>
</dbReference>
<feature type="chain" id="PRO_5011979531" evidence="1">
    <location>
        <begin position="22"/>
        <end position="714"/>
    </location>
</feature>
<dbReference type="RefSeq" id="WP_072858914.1">
    <property type="nucleotide sequence ID" value="NZ_FQUE01000021.1"/>
</dbReference>
<evidence type="ECO:0000313" key="4">
    <source>
        <dbReference type="Proteomes" id="UP000183987"/>
    </source>
</evidence>
<keyword evidence="1" id="KW-0732">Signal</keyword>
<evidence type="ECO:0000313" key="3">
    <source>
        <dbReference type="EMBL" id="SHF91647.1"/>
    </source>
</evidence>
<gene>
    <name evidence="3" type="ORF">SAMN05444339_12126</name>
</gene>
<dbReference type="Gene3D" id="2.115.10.10">
    <property type="entry name" value="Tachylectin 2"/>
    <property type="match status" value="1"/>
</dbReference>
<keyword evidence="4" id="KW-1185">Reference proteome</keyword>
<dbReference type="PANTHER" id="PTHR46928:SF1">
    <property type="entry name" value="MESENCHYME-SPECIFIC CELL SURFACE GLYCOPROTEIN"/>
    <property type="match status" value="1"/>
</dbReference>